<protein>
    <submittedName>
        <fullName evidence="1">Uncharacterized protein</fullName>
    </submittedName>
</protein>
<evidence type="ECO:0000313" key="1">
    <source>
        <dbReference type="EMBL" id="MBX69507.1"/>
    </source>
</evidence>
<dbReference type="AlphaFoldDB" id="A0A2P2QRA5"/>
<proteinExistence type="predicted"/>
<reference evidence="1" key="1">
    <citation type="submission" date="2018-02" db="EMBL/GenBank/DDBJ databases">
        <title>Rhizophora mucronata_Transcriptome.</title>
        <authorList>
            <person name="Meera S.P."/>
            <person name="Sreeshan A."/>
            <person name="Augustine A."/>
        </authorList>
    </citation>
    <scope>NUCLEOTIDE SEQUENCE</scope>
    <source>
        <tissue evidence="1">Leaf</tissue>
    </source>
</reference>
<sequence>MTIINPKKRKFKDKNIEPGEYILILLPVPITNRDKEIANQKRI</sequence>
<organism evidence="1">
    <name type="scientific">Rhizophora mucronata</name>
    <name type="common">Asiatic mangrove</name>
    <dbReference type="NCBI Taxonomy" id="61149"/>
    <lineage>
        <taxon>Eukaryota</taxon>
        <taxon>Viridiplantae</taxon>
        <taxon>Streptophyta</taxon>
        <taxon>Embryophyta</taxon>
        <taxon>Tracheophyta</taxon>
        <taxon>Spermatophyta</taxon>
        <taxon>Magnoliopsida</taxon>
        <taxon>eudicotyledons</taxon>
        <taxon>Gunneridae</taxon>
        <taxon>Pentapetalae</taxon>
        <taxon>rosids</taxon>
        <taxon>fabids</taxon>
        <taxon>Malpighiales</taxon>
        <taxon>Rhizophoraceae</taxon>
        <taxon>Rhizophora</taxon>
    </lineage>
</organism>
<dbReference type="EMBL" id="GGEC01089023">
    <property type="protein sequence ID" value="MBX69507.1"/>
    <property type="molecule type" value="Transcribed_RNA"/>
</dbReference>
<accession>A0A2P2QRA5</accession>
<name>A0A2P2QRA5_RHIMU</name>